<accession>A0A812V8S2</accession>
<dbReference type="Pfam" id="PF13041">
    <property type="entry name" value="PPR_2"/>
    <property type="match status" value="1"/>
</dbReference>
<gene>
    <name evidence="1" type="ORF">SNEC2469_LOCUS17342</name>
</gene>
<evidence type="ECO:0000313" key="1">
    <source>
        <dbReference type="EMBL" id="CAE7608543.1"/>
    </source>
</evidence>
<dbReference type="OrthoDB" id="185373at2759"/>
<feature type="non-terminal residue" evidence="1">
    <location>
        <position position="1"/>
    </location>
</feature>
<keyword evidence="2" id="KW-1185">Reference proteome</keyword>
<name>A0A812V8S2_9DINO</name>
<dbReference type="Proteomes" id="UP000601435">
    <property type="component" value="Unassembled WGS sequence"/>
</dbReference>
<dbReference type="InterPro" id="IPR011990">
    <property type="entry name" value="TPR-like_helical_dom_sf"/>
</dbReference>
<dbReference type="EMBL" id="CAJNJA010028653">
    <property type="protein sequence ID" value="CAE7608543.1"/>
    <property type="molecule type" value="Genomic_DNA"/>
</dbReference>
<evidence type="ECO:0000313" key="2">
    <source>
        <dbReference type="Proteomes" id="UP000601435"/>
    </source>
</evidence>
<dbReference type="InterPro" id="IPR002885">
    <property type="entry name" value="PPR_rpt"/>
</dbReference>
<feature type="non-terminal residue" evidence="1">
    <location>
        <position position="59"/>
    </location>
</feature>
<organism evidence="1 2">
    <name type="scientific">Symbiodinium necroappetens</name>
    <dbReference type="NCBI Taxonomy" id="1628268"/>
    <lineage>
        <taxon>Eukaryota</taxon>
        <taxon>Sar</taxon>
        <taxon>Alveolata</taxon>
        <taxon>Dinophyceae</taxon>
        <taxon>Suessiales</taxon>
        <taxon>Symbiodiniaceae</taxon>
        <taxon>Symbiodinium</taxon>
    </lineage>
</organism>
<sequence length="59" mass="6342">EFPLRRLCADLVACNAALSAAEKGGRWRPALVLFSALDGRSVTPDVITYSSVMRACGRC</sequence>
<dbReference type="Gene3D" id="1.25.40.10">
    <property type="entry name" value="Tetratricopeptide repeat domain"/>
    <property type="match status" value="1"/>
</dbReference>
<reference evidence="1" key="1">
    <citation type="submission" date="2021-02" db="EMBL/GenBank/DDBJ databases">
        <authorList>
            <person name="Dougan E. K."/>
            <person name="Rhodes N."/>
            <person name="Thang M."/>
            <person name="Chan C."/>
        </authorList>
    </citation>
    <scope>NUCLEOTIDE SEQUENCE</scope>
</reference>
<comment type="caution">
    <text evidence="1">The sequence shown here is derived from an EMBL/GenBank/DDBJ whole genome shotgun (WGS) entry which is preliminary data.</text>
</comment>
<protein>
    <submittedName>
        <fullName evidence="1">Uncharacterized protein</fullName>
    </submittedName>
</protein>
<dbReference type="AlphaFoldDB" id="A0A812V8S2"/>
<proteinExistence type="predicted"/>